<name>A0A518B396_9BACT</name>
<gene>
    <name evidence="4" type="primary">mshA_1</name>
    <name evidence="4" type="ORF">Pan216_22680</name>
</gene>
<feature type="domain" description="Glycosyl transferase family 1" evidence="2">
    <location>
        <begin position="201"/>
        <end position="375"/>
    </location>
</feature>
<dbReference type="OrthoDB" id="9793726at2"/>
<evidence type="ECO:0000259" key="3">
    <source>
        <dbReference type="Pfam" id="PF12000"/>
    </source>
</evidence>
<dbReference type="PANTHER" id="PTHR46401">
    <property type="entry name" value="GLYCOSYLTRANSFERASE WBBK-RELATED"/>
    <property type="match status" value="1"/>
</dbReference>
<proteinExistence type="predicted"/>
<evidence type="ECO:0000313" key="4">
    <source>
        <dbReference type="EMBL" id="QDU61412.1"/>
    </source>
</evidence>
<evidence type="ECO:0000256" key="1">
    <source>
        <dbReference type="ARBA" id="ARBA00022679"/>
    </source>
</evidence>
<organism evidence="4 5">
    <name type="scientific">Kolteria novifilia</name>
    <dbReference type="NCBI Taxonomy" id="2527975"/>
    <lineage>
        <taxon>Bacteria</taxon>
        <taxon>Pseudomonadati</taxon>
        <taxon>Planctomycetota</taxon>
        <taxon>Planctomycetia</taxon>
        <taxon>Kolteriales</taxon>
        <taxon>Kolteriaceae</taxon>
        <taxon>Kolteria</taxon>
    </lineage>
</organism>
<dbReference type="SUPFAM" id="SSF53756">
    <property type="entry name" value="UDP-Glycosyltransferase/glycogen phosphorylase"/>
    <property type="match status" value="1"/>
</dbReference>
<sequence>MHVLFVHQNYPAQFGHIANYLVEHHGYRCTFVSEKPAGKRGGIERVQYKIRGGATSKSHFCSRTFENAIWHTHAVFEALKARPDIKPDLVVGHSGFGSTLFLRELYDCPIINYFEYFYHPRESDIDFRPEFTSEEIVRLRAKARNAMLLLDLENCDAAYSPTPWQRSRLPEVFHPKVRTIFDGINVDLWSRRENVTRMMGDKELPKEMKVVTYVSRGFESMRGFDIFMKLAKRLCDQRRDLIVLVVGEDRICYGGDEKAIGGPSFKDWVLAQDDYDLTRIRFLGRIPPQELAKLFSISDLHVYLTVPFCLSWSLLNALSCGATVLASDTAPVRDVVVDGNNGLLTDFFDLDAMVEKAHRVLDDPVSYRRLGEAAARLIREEYSLPVCLEKMLKLYQSVGGK</sequence>
<keyword evidence="5" id="KW-1185">Reference proteome</keyword>
<dbReference type="GO" id="GO:0102710">
    <property type="term" value="F:D-inositol-3-phosphate glycosyltransferase activity"/>
    <property type="evidence" value="ECO:0007669"/>
    <property type="project" value="UniProtKB-EC"/>
</dbReference>
<reference evidence="4 5" key="1">
    <citation type="submission" date="2019-02" db="EMBL/GenBank/DDBJ databases">
        <title>Deep-cultivation of Planctomycetes and their phenomic and genomic characterization uncovers novel biology.</title>
        <authorList>
            <person name="Wiegand S."/>
            <person name="Jogler M."/>
            <person name="Boedeker C."/>
            <person name="Pinto D."/>
            <person name="Vollmers J."/>
            <person name="Rivas-Marin E."/>
            <person name="Kohn T."/>
            <person name="Peeters S.H."/>
            <person name="Heuer A."/>
            <person name="Rast P."/>
            <person name="Oberbeckmann S."/>
            <person name="Bunk B."/>
            <person name="Jeske O."/>
            <person name="Meyerdierks A."/>
            <person name="Storesund J.E."/>
            <person name="Kallscheuer N."/>
            <person name="Luecker S."/>
            <person name="Lage O.M."/>
            <person name="Pohl T."/>
            <person name="Merkel B.J."/>
            <person name="Hornburger P."/>
            <person name="Mueller R.-W."/>
            <person name="Bruemmer F."/>
            <person name="Labrenz M."/>
            <person name="Spormann A.M."/>
            <person name="Op den Camp H."/>
            <person name="Overmann J."/>
            <person name="Amann R."/>
            <person name="Jetten M.S.M."/>
            <person name="Mascher T."/>
            <person name="Medema M.H."/>
            <person name="Devos D.P."/>
            <person name="Kaster A.-K."/>
            <person name="Ovreas L."/>
            <person name="Rohde M."/>
            <person name="Galperin M.Y."/>
            <person name="Jogler C."/>
        </authorList>
    </citation>
    <scope>NUCLEOTIDE SEQUENCE [LARGE SCALE GENOMIC DNA]</scope>
    <source>
        <strain evidence="4 5">Pan216</strain>
    </source>
</reference>
<keyword evidence="1 4" id="KW-0808">Transferase</keyword>
<dbReference type="Pfam" id="PF12000">
    <property type="entry name" value="Glyco_trans_4_3"/>
    <property type="match status" value="1"/>
</dbReference>
<dbReference type="PANTHER" id="PTHR46401:SF2">
    <property type="entry name" value="GLYCOSYLTRANSFERASE WBBK-RELATED"/>
    <property type="match status" value="1"/>
</dbReference>
<accession>A0A518B396</accession>
<dbReference type="Pfam" id="PF00534">
    <property type="entry name" value="Glycos_transf_1"/>
    <property type="match status" value="1"/>
</dbReference>
<dbReference type="InterPro" id="IPR001296">
    <property type="entry name" value="Glyco_trans_1"/>
</dbReference>
<dbReference type="KEGG" id="knv:Pan216_22680"/>
<dbReference type="AlphaFoldDB" id="A0A518B396"/>
<protein>
    <submittedName>
        <fullName evidence="4">D-inositol 3-phosphate glycosyltransferase</fullName>
        <ecNumber evidence="4">2.4.1.250</ecNumber>
    </submittedName>
</protein>
<keyword evidence="4" id="KW-0328">Glycosyltransferase</keyword>
<dbReference type="EC" id="2.4.1.250" evidence="4"/>
<dbReference type="EMBL" id="CP036279">
    <property type="protein sequence ID" value="QDU61412.1"/>
    <property type="molecule type" value="Genomic_DNA"/>
</dbReference>
<dbReference type="Proteomes" id="UP000317093">
    <property type="component" value="Chromosome"/>
</dbReference>
<dbReference type="Gene3D" id="3.40.50.2000">
    <property type="entry name" value="Glycogen Phosphorylase B"/>
    <property type="match status" value="2"/>
</dbReference>
<dbReference type="RefSeq" id="WP_145258008.1">
    <property type="nucleotide sequence ID" value="NZ_CP036279.1"/>
</dbReference>
<dbReference type="InterPro" id="IPR022623">
    <property type="entry name" value="Glyco_trans_4"/>
</dbReference>
<evidence type="ECO:0000313" key="5">
    <source>
        <dbReference type="Proteomes" id="UP000317093"/>
    </source>
</evidence>
<feature type="domain" description="Glycosyl transferase family 4" evidence="3">
    <location>
        <begin position="26"/>
        <end position="187"/>
    </location>
</feature>
<evidence type="ECO:0000259" key="2">
    <source>
        <dbReference type="Pfam" id="PF00534"/>
    </source>
</evidence>
<dbReference type="GO" id="GO:0009103">
    <property type="term" value="P:lipopolysaccharide biosynthetic process"/>
    <property type="evidence" value="ECO:0007669"/>
    <property type="project" value="TreeGrafter"/>
</dbReference>